<feature type="non-terminal residue" evidence="1">
    <location>
        <position position="1"/>
    </location>
</feature>
<protein>
    <recommendedName>
        <fullName evidence="3">Nidogen G2 beta-barrel domain-containing protein</fullName>
    </recommendedName>
</protein>
<dbReference type="EMBL" id="KK681276">
    <property type="protein sequence ID" value="KFQ12721.1"/>
    <property type="molecule type" value="Genomic_DNA"/>
</dbReference>
<keyword evidence="2" id="KW-1185">Reference proteome</keyword>
<proteinExistence type="predicted"/>
<dbReference type="PhylomeDB" id="A0A091PZJ5"/>
<evidence type="ECO:0008006" key="3">
    <source>
        <dbReference type="Google" id="ProtNLM"/>
    </source>
</evidence>
<dbReference type="AlphaFoldDB" id="A0A091PZJ5"/>
<reference evidence="1 2" key="1">
    <citation type="submission" date="2014-04" db="EMBL/GenBank/DDBJ databases">
        <title>Genome evolution of avian class.</title>
        <authorList>
            <person name="Zhang G."/>
            <person name="Li C."/>
        </authorList>
    </citation>
    <scope>NUCLEOTIDE SEQUENCE [LARGE SCALE GENOMIC DNA]</scope>
    <source>
        <strain evidence="1">BGI_N330</strain>
    </source>
</reference>
<name>A0A091PZJ5_LEPDC</name>
<feature type="non-terminal residue" evidence="1">
    <location>
        <position position="55"/>
    </location>
</feature>
<evidence type="ECO:0000313" key="2">
    <source>
        <dbReference type="Proteomes" id="UP000053001"/>
    </source>
</evidence>
<gene>
    <name evidence="1" type="ORF">N330_04810</name>
</gene>
<sequence length="55" mass="6646">NGLKLRQGRFGLDIRKKFFTERVVKHWNRLPREVVESPSLEVFKRHIDVVLRDMV</sequence>
<organism evidence="1 2">
    <name type="scientific">Leptosomus discolor</name>
    <name type="common">Madagascar cuckoo roller</name>
    <name type="synonym">Cuculus discolor</name>
    <dbReference type="NCBI Taxonomy" id="188344"/>
    <lineage>
        <taxon>Eukaryota</taxon>
        <taxon>Metazoa</taxon>
        <taxon>Chordata</taxon>
        <taxon>Craniata</taxon>
        <taxon>Vertebrata</taxon>
        <taxon>Euteleostomi</taxon>
        <taxon>Archelosauria</taxon>
        <taxon>Archosauria</taxon>
        <taxon>Dinosauria</taxon>
        <taxon>Saurischia</taxon>
        <taxon>Theropoda</taxon>
        <taxon>Coelurosauria</taxon>
        <taxon>Aves</taxon>
        <taxon>Neognathae</taxon>
        <taxon>Neoaves</taxon>
        <taxon>Telluraves</taxon>
        <taxon>Coraciimorphae</taxon>
        <taxon>Coraciiformes</taxon>
        <taxon>Leptosomidae</taxon>
        <taxon>Leptosomus</taxon>
    </lineage>
</organism>
<accession>A0A091PZJ5</accession>
<evidence type="ECO:0000313" key="1">
    <source>
        <dbReference type="EMBL" id="KFQ12721.1"/>
    </source>
</evidence>
<dbReference type="Proteomes" id="UP000053001">
    <property type="component" value="Unassembled WGS sequence"/>
</dbReference>